<evidence type="ECO:0000256" key="1">
    <source>
        <dbReference type="SAM" id="Phobius"/>
    </source>
</evidence>
<reference evidence="2 3" key="1">
    <citation type="journal article" date="2018" name="Sci. Rep.">
        <title>Genomic signatures of local adaptation to the degree of environmental predictability in rotifers.</title>
        <authorList>
            <person name="Franch-Gras L."/>
            <person name="Hahn C."/>
            <person name="Garcia-Roger E.M."/>
            <person name="Carmona M.J."/>
            <person name="Serra M."/>
            <person name="Gomez A."/>
        </authorList>
    </citation>
    <scope>NUCLEOTIDE SEQUENCE [LARGE SCALE GENOMIC DNA]</scope>
    <source>
        <strain evidence="2">HYR1</strain>
    </source>
</reference>
<accession>A0A3M7R868</accession>
<keyword evidence="1" id="KW-1133">Transmembrane helix</keyword>
<keyword evidence="1" id="KW-0472">Membrane</keyword>
<dbReference type="EMBL" id="REGN01004015">
    <property type="protein sequence ID" value="RNA19614.1"/>
    <property type="molecule type" value="Genomic_DNA"/>
</dbReference>
<organism evidence="2 3">
    <name type="scientific">Brachionus plicatilis</name>
    <name type="common">Marine rotifer</name>
    <name type="synonym">Brachionus muelleri</name>
    <dbReference type="NCBI Taxonomy" id="10195"/>
    <lineage>
        <taxon>Eukaryota</taxon>
        <taxon>Metazoa</taxon>
        <taxon>Spiralia</taxon>
        <taxon>Gnathifera</taxon>
        <taxon>Rotifera</taxon>
        <taxon>Eurotatoria</taxon>
        <taxon>Monogononta</taxon>
        <taxon>Pseudotrocha</taxon>
        <taxon>Ploima</taxon>
        <taxon>Brachionidae</taxon>
        <taxon>Brachionus</taxon>
    </lineage>
</organism>
<proteinExistence type="predicted"/>
<gene>
    <name evidence="2" type="ORF">BpHYR1_034579</name>
</gene>
<evidence type="ECO:0000313" key="2">
    <source>
        <dbReference type="EMBL" id="RNA19614.1"/>
    </source>
</evidence>
<dbReference type="Proteomes" id="UP000276133">
    <property type="component" value="Unassembled WGS sequence"/>
</dbReference>
<evidence type="ECO:0000313" key="3">
    <source>
        <dbReference type="Proteomes" id="UP000276133"/>
    </source>
</evidence>
<sequence length="106" mass="12567">MQNFQQQNFLYKICATPRTEVIIYAMNVTEDSSIVKIDPFFKALIKICLSFFGFLLKAIYFFCHINANVRQALIKCLKPIILYNFKPEKPKFRREEKEETLFNSSK</sequence>
<keyword evidence="3" id="KW-1185">Reference proteome</keyword>
<feature type="transmembrane region" description="Helical" evidence="1">
    <location>
        <begin position="43"/>
        <end position="62"/>
    </location>
</feature>
<protein>
    <submittedName>
        <fullName evidence="2">Uncharacterized protein</fullName>
    </submittedName>
</protein>
<dbReference type="AlphaFoldDB" id="A0A3M7R868"/>
<name>A0A3M7R868_BRAPC</name>
<keyword evidence="1" id="KW-0812">Transmembrane</keyword>
<comment type="caution">
    <text evidence="2">The sequence shown here is derived from an EMBL/GenBank/DDBJ whole genome shotgun (WGS) entry which is preliminary data.</text>
</comment>